<name>A0A814NC62_9BILA</name>
<evidence type="ECO:0000313" key="4">
    <source>
        <dbReference type="Proteomes" id="UP000663879"/>
    </source>
</evidence>
<dbReference type="PANTHER" id="PTHR12125:SF5">
    <property type="entry name" value="F-BOX DOMAIN-CONTAINING PROTEIN"/>
    <property type="match status" value="1"/>
</dbReference>
<dbReference type="SMART" id="SM00256">
    <property type="entry name" value="FBOX"/>
    <property type="match status" value="1"/>
</dbReference>
<sequence length="315" mass="36789">MFNFIISAFQQQIKAKENLSSSTIKINDLPNEVLNLIFLHLPANELCRSVSLTCKKWKNILDSVSFWTEKLLLDSKANLELIKYLNLNGCYEPKKLYIKNPYAKNLIKNPCGDQNFDHWCLKPNFFFQQNSNYEINDENGCLDVIKLGNLEQINIFKSGNSESNGFLIESDNNGSQPIYDNENKLIKKFATTHFMGSKYQIIDLEKEGVDRNVLKKLKPKIEIIDYYAGRHDCDSEYHIRVGLFDDNFKIIYSIAFDHLISQLNNGKWHRFYQVLENYPDNLRYILFHHGGKDTQYWSGYYGVKITNSTVKFNLN</sequence>
<dbReference type="GO" id="GO:0036503">
    <property type="term" value="P:ERAD pathway"/>
    <property type="evidence" value="ECO:0007669"/>
    <property type="project" value="TreeGrafter"/>
</dbReference>
<comment type="caution">
    <text evidence="3">The sequence shown here is derived from an EMBL/GenBank/DDBJ whole genome shotgun (WGS) entry which is preliminary data.</text>
</comment>
<dbReference type="SMART" id="SM01198">
    <property type="entry name" value="FBA"/>
    <property type="match status" value="1"/>
</dbReference>
<evidence type="ECO:0000313" key="3">
    <source>
        <dbReference type="EMBL" id="CAF1088536.1"/>
    </source>
</evidence>
<dbReference type="PROSITE" id="PS51114">
    <property type="entry name" value="FBA"/>
    <property type="match status" value="1"/>
</dbReference>
<dbReference type="OrthoDB" id="1107553at2759"/>
<evidence type="ECO:0000259" key="2">
    <source>
        <dbReference type="PROSITE" id="PS51114"/>
    </source>
</evidence>
<dbReference type="PANTHER" id="PTHR12125">
    <property type="entry name" value="F-BOX ONLY PROTEIN 6-LIKE PROTEIN"/>
    <property type="match status" value="1"/>
</dbReference>
<dbReference type="InterPro" id="IPR001810">
    <property type="entry name" value="F-box_dom"/>
</dbReference>
<evidence type="ECO:0008006" key="5">
    <source>
        <dbReference type="Google" id="ProtNLM"/>
    </source>
</evidence>
<dbReference type="Gene3D" id="1.20.1280.50">
    <property type="match status" value="1"/>
</dbReference>
<dbReference type="GO" id="GO:0006516">
    <property type="term" value="P:glycoprotein catabolic process"/>
    <property type="evidence" value="ECO:0007669"/>
    <property type="project" value="TreeGrafter"/>
</dbReference>
<dbReference type="PROSITE" id="PS50181">
    <property type="entry name" value="FBOX"/>
    <property type="match status" value="1"/>
</dbReference>
<reference evidence="3" key="1">
    <citation type="submission" date="2021-02" db="EMBL/GenBank/DDBJ databases">
        <authorList>
            <person name="Nowell W R."/>
        </authorList>
    </citation>
    <scope>NUCLEOTIDE SEQUENCE</scope>
    <source>
        <strain evidence="3">Ploen Becks lab</strain>
    </source>
</reference>
<gene>
    <name evidence="3" type="ORF">OXX778_LOCUS20548</name>
</gene>
<dbReference type="GO" id="GO:0061630">
    <property type="term" value="F:ubiquitin protein ligase activity"/>
    <property type="evidence" value="ECO:0007669"/>
    <property type="project" value="TreeGrafter"/>
</dbReference>
<feature type="domain" description="F-box" evidence="1">
    <location>
        <begin position="23"/>
        <end position="70"/>
    </location>
</feature>
<dbReference type="InterPro" id="IPR036047">
    <property type="entry name" value="F-box-like_dom_sf"/>
</dbReference>
<protein>
    <recommendedName>
        <fullName evidence="5">F-box domain-containing protein</fullName>
    </recommendedName>
</protein>
<dbReference type="Pfam" id="PF12937">
    <property type="entry name" value="F-box-like"/>
    <property type="match status" value="1"/>
</dbReference>
<dbReference type="EMBL" id="CAJNOC010006919">
    <property type="protein sequence ID" value="CAF1088536.1"/>
    <property type="molecule type" value="Genomic_DNA"/>
</dbReference>
<dbReference type="AlphaFoldDB" id="A0A814NC62"/>
<dbReference type="SUPFAM" id="SSF81383">
    <property type="entry name" value="F-box domain"/>
    <property type="match status" value="1"/>
</dbReference>
<dbReference type="GO" id="GO:0005737">
    <property type="term" value="C:cytoplasm"/>
    <property type="evidence" value="ECO:0007669"/>
    <property type="project" value="TreeGrafter"/>
</dbReference>
<dbReference type="GO" id="GO:0019005">
    <property type="term" value="C:SCF ubiquitin ligase complex"/>
    <property type="evidence" value="ECO:0007669"/>
    <property type="project" value="TreeGrafter"/>
</dbReference>
<dbReference type="Pfam" id="PF04300">
    <property type="entry name" value="FBA"/>
    <property type="match status" value="1"/>
</dbReference>
<dbReference type="GO" id="GO:0031146">
    <property type="term" value="P:SCF-dependent proteasomal ubiquitin-dependent protein catabolic process"/>
    <property type="evidence" value="ECO:0007669"/>
    <property type="project" value="TreeGrafter"/>
</dbReference>
<dbReference type="InterPro" id="IPR008979">
    <property type="entry name" value="Galactose-bd-like_sf"/>
</dbReference>
<keyword evidence="4" id="KW-1185">Reference proteome</keyword>
<dbReference type="InterPro" id="IPR007397">
    <property type="entry name" value="F-box-assoc_dom"/>
</dbReference>
<organism evidence="3 4">
    <name type="scientific">Brachionus calyciflorus</name>
    <dbReference type="NCBI Taxonomy" id="104777"/>
    <lineage>
        <taxon>Eukaryota</taxon>
        <taxon>Metazoa</taxon>
        <taxon>Spiralia</taxon>
        <taxon>Gnathifera</taxon>
        <taxon>Rotifera</taxon>
        <taxon>Eurotatoria</taxon>
        <taxon>Monogononta</taxon>
        <taxon>Pseudotrocha</taxon>
        <taxon>Ploima</taxon>
        <taxon>Brachionidae</taxon>
        <taxon>Brachionus</taxon>
    </lineage>
</organism>
<dbReference type="SUPFAM" id="SSF49785">
    <property type="entry name" value="Galactose-binding domain-like"/>
    <property type="match status" value="1"/>
</dbReference>
<accession>A0A814NC62</accession>
<dbReference type="FunFam" id="2.60.120.260:FF:000012">
    <property type="entry name" value="F-box only protein 2"/>
    <property type="match status" value="1"/>
</dbReference>
<evidence type="ECO:0000259" key="1">
    <source>
        <dbReference type="PROSITE" id="PS50181"/>
    </source>
</evidence>
<dbReference type="Proteomes" id="UP000663879">
    <property type="component" value="Unassembled WGS sequence"/>
</dbReference>
<dbReference type="InterPro" id="IPR039752">
    <property type="entry name" value="F-box_only"/>
</dbReference>
<proteinExistence type="predicted"/>
<dbReference type="Gene3D" id="2.60.120.260">
    <property type="entry name" value="Galactose-binding domain-like"/>
    <property type="match status" value="1"/>
</dbReference>
<feature type="domain" description="FBA" evidence="2">
    <location>
        <begin position="96"/>
        <end position="314"/>
    </location>
</feature>